<feature type="region of interest" description="Disordered" evidence="1">
    <location>
        <begin position="499"/>
        <end position="524"/>
    </location>
</feature>
<feature type="compositionally biased region" description="Basic residues" evidence="1">
    <location>
        <begin position="796"/>
        <end position="805"/>
    </location>
</feature>
<feature type="compositionally biased region" description="Basic and acidic residues" evidence="1">
    <location>
        <begin position="212"/>
        <end position="223"/>
    </location>
</feature>
<feature type="region of interest" description="Disordered" evidence="1">
    <location>
        <begin position="692"/>
        <end position="820"/>
    </location>
</feature>
<dbReference type="OrthoDB" id="3357948at2759"/>
<organism evidence="2 3">
    <name type="scientific">Laccaria amethystina LaAM-08-1</name>
    <dbReference type="NCBI Taxonomy" id="1095629"/>
    <lineage>
        <taxon>Eukaryota</taxon>
        <taxon>Fungi</taxon>
        <taxon>Dikarya</taxon>
        <taxon>Basidiomycota</taxon>
        <taxon>Agaricomycotina</taxon>
        <taxon>Agaricomycetes</taxon>
        <taxon>Agaricomycetidae</taxon>
        <taxon>Agaricales</taxon>
        <taxon>Agaricineae</taxon>
        <taxon>Hydnangiaceae</taxon>
        <taxon>Laccaria</taxon>
    </lineage>
</organism>
<keyword evidence="3" id="KW-1185">Reference proteome</keyword>
<feature type="compositionally biased region" description="Polar residues" evidence="1">
    <location>
        <begin position="1067"/>
        <end position="1079"/>
    </location>
</feature>
<feature type="region of interest" description="Disordered" evidence="1">
    <location>
        <begin position="382"/>
        <end position="426"/>
    </location>
</feature>
<feature type="region of interest" description="Disordered" evidence="1">
    <location>
        <begin position="81"/>
        <end position="119"/>
    </location>
</feature>
<feature type="compositionally biased region" description="Basic and acidic residues" evidence="1">
    <location>
        <begin position="749"/>
        <end position="795"/>
    </location>
</feature>
<feature type="region of interest" description="Disordered" evidence="1">
    <location>
        <begin position="548"/>
        <end position="603"/>
    </location>
</feature>
<name>A0A0C9XIQ1_9AGAR</name>
<evidence type="ECO:0000313" key="2">
    <source>
        <dbReference type="EMBL" id="KIK01379.1"/>
    </source>
</evidence>
<feature type="region of interest" description="Disordered" evidence="1">
    <location>
        <begin position="984"/>
        <end position="1013"/>
    </location>
</feature>
<feature type="compositionally biased region" description="Low complexity" evidence="1">
    <location>
        <begin position="697"/>
        <end position="718"/>
    </location>
</feature>
<evidence type="ECO:0000313" key="3">
    <source>
        <dbReference type="Proteomes" id="UP000054477"/>
    </source>
</evidence>
<dbReference type="STRING" id="1095629.A0A0C9XIQ1"/>
<gene>
    <name evidence="2" type="ORF">K443DRAFT_132278</name>
</gene>
<feature type="region of interest" description="Disordered" evidence="1">
    <location>
        <begin position="1"/>
        <end position="24"/>
    </location>
</feature>
<feature type="compositionally biased region" description="Low complexity" evidence="1">
    <location>
        <begin position="585"/>
        <end position="596"/>
    </location>
</feature>
<dbReference type="AlphaFoldDB" id="A0A0C9XIQ1"/>
<feature type="compositionally biased region" description="Low complexity" evidence="1">
    <location>
        <begin position="88"/>
        <end position="101"/>
    </location>
</feature>
<feature type="compositionally biased region" description="Basic and acidic residues" evidence="1">
    <location>
        <begin position="555"/>
        <end position="579"/>
    </location>
</feature>
<proteinExistence type="predicted"/>
<feature type="compositionally biased region" description="Polar residues" evidence="1">
    <location>
        <begin position="102"/>
        <end position="119"/>
    </location>
</feature>
<reference evidence="2 3" key="1">
    <citation type="submission" date="2014-04" db="EMBL/GenBank/DDBJ databases">
        <authorList>
            <consortium name="DOE Joint Genome Institute"/>
            <person name="Kuo A."/>
            <person name="Kohler A."/>
            <person name="Nagy L.G."/>
            <person name="Floudas D."/>
            <person name="Copeland A."/>
            <person name="Barry K.W."/>
            <person name="Cichocki N."/>
            <person name="Veneault-Fourrey C."/>
            <person name="LaButti K."/>
            <person name="Lindquist E.A."/>
            <person name="Lipzen A."/>
            <person name="Lundell T."/>
            <person name="Morin E."/>
            <person name="Murat C."/>
            <person name="Sun H."/>
            <person name="Tunlid A."/>
            <person name="Henrissat B."/>
            <person name="Grigoriev I.V."/>
            <person name="Hibbett D.S."/>
            <person name="Martin F."/>
            <person name="Nordberg H.P."/>
            <person name="Cantor M.N."/>
            <person name="Hua S.X."/>
        </authorList>
    </citation>
    <scope>NUCLEOTIDE SEQUENCE [LARGE SCALE GENOMIC DNA]</scope>
    <source>
        <strain evidence="2 3">LaAM-08-1</strain>
    </source>
</reference>
<accession>A0A0C9XIQ1</accession>
<evidence type="ECO:0000256" key="1">
    <source>
        <dbReference type="SAM" id="MobiDB-lite"/>
    </source>
</evidence>
<feature type="compositionally biased region" description="Polar residues" evidence="1">
    <location>
        <begin position="255"/>
        <end position="271"/>
    </location>
</feature>
<feature type="compositionally biased region" description="Polar residues" evidence="1">
    <location>
        <begin position="1"/>
        <end position="19"/>
    </location>
</feature>
<dbReference type="Proteomes" id="UP000054477">
    <property type="component" value="Unassembled WGS sequence"/>
</dbReference>
<feature type="compositionally biased region" description="Low complexity" evidence="1">
    <location>
        <begin position="233"/>
        <end position="254"/>
    </location>
</feature>
<dbReference type="EMBL" id="KN838607">
    <property type="protein sequence ID" value="KIK01379.1"/>
    <property type="molecule type" value="Genomic_DNA"/>
</dbReference>
<feature type="region of interest" description="Disordered" evidence="1">
    <location>
        <begin position="145"/>
        <end position="317"/>
    </location>
</feature>
<sequence>MNLFKRNSSRSAPQKQQAPSRRLPLLVAAPTVPPPMTIANSTLDLHTSSSSLVLDDNNITPLPSSSESQHHKPAIGRKILNDQNANGSRRSTSSRSHASQSNCDQPSFSQPNVVTPTSKDANDRMYLQNTLNTFTFGAALSSSFSSRSVDPLSRPREETDPDELIYKADTTPRPSVVGPYPFRSHPSQSHSAAGGAQRPLPAHPPSSARAAARRDRSQTKDTDTASCHTFGTSSASASVSSLSSASGLNSLASSQISEQSNNTPQTSTNELTSDDDIDHRHPLPPTFVDDVPSRRFGAESSTYLSEEDFDDDSDFDQDDKEIYVGSVNEGSDYASYFDHVSPSRESLHDSIRMAYGERRGSLAIATSGMPSNRFHVQGRYREDSTTTLRRPSKSLEYLRSSNMGEPSHPTEEFLAPTSVPESEGDWRDLRKKSLQRDKDPVLPLVTASPMAAGITVACPSHTPASGNNSAVSGLDTSWNNWAGGITGFDQSEMNDIIAPMPAGRRPSDRVFGRGSTTGERRGSTVSCNSGDFFHKTLARNWGGEGYKNQQQKWTFQREKADRLQSEDEPRMRGDRERHSISNLFSPRPSTAPTTTAGIFDRHDSRDKAREQYWKGMAVDAEEWWFSHTNGRYKVNRKNAQAVESGKAPQQRLNITHHRTPYTNQRDLADGPIASIHKHSKAVAFSISRHYRLRPTATPKTTTSSLRPPTTSRMPSTPTNVDANRKKSTSMILLGPRRVQEAYTSTTTTRKLESHGLLDESGRTSPRDLERMKRERDRERKAKEKGKKKETEEAKKSRSNKFKSARPKQEFSSESSVGSAGGAISSGGSFTLVSGPSGIADSSPASNIAYVAASTSHSIMTQETTSSDCPVSRTRYRRHVGDDEDDDDLFTGIKRPTRTPHQEAYDTIIPDGFEPTSSQENVFGSLFGWRKQRNAPSSRAQAIRGSYKPPWAVAPPRHNSEVRKGIVDDLNTSFQDVGLLPALHEIKGTNHGSQKRKREQQSSKNSRRLTSDAAQADTFRRRSFRLSIYICLSLSGRKYPYTMPTISTDSRQYLLIYYKVPLQTSAEQEQQKLKSQTGGKNSKRARNSPTSSHDSAKNRDHVLLTTFRISTRVVAYHDLQGSGVRIPDQGLAVQGPLADAYGSMPTSIRDQGLVDWVIGVCHSREAGIEFLPESLEKMGLCRSLPNSPALPTHDLRDEEDEEVESDLVMTPIGRAVIEMAWLGGMALTSFGPGI</sequence>
<reference evidence="3" key="2">
    <citation type="submission" date="2015-01" db="EMBL/GenBank/DDBJ databases">
        <title>Evolutionary Origins and Diversification of the Mycorrhizal Mutualists.</title>
        <authorList>
            <consortium name="DOE Joint Genome Institute"/>
            <consortium name="Mycorrhizal Genomics Consortium"/>
            <person name="Kohler A."/>
            <person name="Kuo A."/>
            <person name="Nagy L.G."/>
            <person name="Floudas D."/>
            <person name="Copeland A."/>
            <person name="Barry K.W."/>
            <person name="Cichocki N."/>
            <person name="Veneault-Fourrey C."/>
            <person name="LaButti K."/>
            <person name="Lindquist E.A."/>
            <person name="Lipzen A."/>
            <person name="Lundell T."/>
            <person name="Morin E."/>
            <person name="Murat C."/>
            <person name="Riley R."/>
            <person name="Ohm R."/>
            <person name="Sun H."/>
            <person name="Tunlid A."/>
            <person name="Henrissat B."/>
            <person name="Grigoriev I.V."/>
            <person name="Hibbett D.S."/>
            <person name="Martin F."/>
        </authorList>
    </citation>
    <scope>NUCLEOTIDE SEQUENCE [LARGE SCALE GENOMIC DNA]</scope>
    <source>
        <strain evidence="3">LaAM-08-1</strain>
    </source>
</reference>
<feature type="region of interest" description="Disordered" evidence="1">
    <location>
        <begin position="1067"/>
        <end position="1096"/>
    </location>
</feature>
<protein>
    <submittedName>
        <fullName evidence="2">Uncharacterized protein</fullName>
    </submittedName>
</protein>
<dbReference type="HOGENOM" id="CLU_005483_0_0_1"/>
<feature type="compositionally biased region" description="Acidic residues" evidence="1">
    <location>
        <begin position="305"/>
        <end position="317"/>
    </location>
</feature>